<keyword evidence="6" id="KW-1185">Reference proteome</keyword>
<dbReference type="PANTHER" id="PTHR43245">
    <property type="entry name" value="BIFUNCTIONAL POLYMYXIN RESISTANCE PROTEIN ARNA"/>
    <property type="match status" value="1"/>
</dbReference>
<feature type="domain" description="3-beta hydroxysteroid dehydrogenase/isomerase" evidence="4">
    <location>
        <begin position="42"/>
        <end position="305"/>
    </location>
</feature>
<sequence>MYKVVELKSKDTMVVLRSKKVTDDGAANTSNSLLDSGQEVHLVTGGGGFAGFWLGRSLAEQGHKVMLVDVREPLWPLKPNMEFYKCDLTDRLSVTELFERIDCVYHMASYGMSGREQLDRPRIEAVNIGGTSNVIAACIEKDVTRLVYTSTYNTVFGGQTIKNGDESLEFLPLDQHPDHYSRTKSIAEQKVLASNLTPTQSGKTLRTCALRLAAVYGPGETRHIPRIVNNIEQGLFFIIYKKESLQDFLHVENLAQAHRKAGEALTETKGYVSAGKSYFVSDDCPVNTFTFFQPLIVGLGYPMPRLTIPLSVIYFVAFVTEWLHYLISPVYNFQPLLTRTEVYKTGVTHYFSIEKARKELGYSPTIQNDLSEVVRHYITMGRQKQTKPPSSFLYWVINIIFMFMFAALIMSFIPLVK</sequence>
<keyword evidence="3" id="KW-0812">Transmembrane</keyword>
<organism evidence="5 6">
    <name type="scientific">Mya arenaria</name>
    <name type="common">Soft-shell clam</name>
    <dbReference type="NCBI Taxonomy" id="6604"/>
    <lineage>
        <taxon>Eukaryota</taxon>
        <taxon>Metazoa</taxon>
        <taxon>Spiralia</taxon>
        <taxon>Lophotrochozoa</taxon>
        <taxon>Mollusca</taxon>
        <taxon>Bivalvia</taxon>
        <taxon>Autobranchia</taxon>
        <taxon>Heteroconchia</taxon>
        <taxon>Euheterodonta</taxon>
        <taxon>Imparidentia</taxon>
        <taxon>Neoheterodontei</taxon>
        <taxon>Myida</taxon>
        <taxon>Myoidea</taxon>
        <taxon>Myidae</taxon>
        <taxon>Mya</taxon>
    </lineage>
</organism>
<dbReference type="InterPro" id="IPR036291">
    <property type="entry name" value="NAD(P)-bd_dom_sf"/>
</dbReference>
<dbReference type="InterPro" id="IPR002225">
    <property type="entry name" value="3Beta_OHSteriod_DH/Estase"/>
</dbReference>
<keyword evidence="3" id="KW-0472">Membrane</keyword>
<feature type="transmembrane region" description="Helical" evidence="3">
    <location>
        <begin position="306"/>
        <end position="327"/>
    </location>
</feature>
<evidence type="ECO:0000256" key="1">
    <source>
        <dbReference type="ARBA" id="ARBA00009219"/>
    </source>
</evidence>
<dbReference type="SUPFAM" id="SSF51735">
    <property type="entry name" value="NAD(P)-binding Rossmann-fold domains"/>
    <property type="match status" value="1"/>
</dbReference>
<reference evidence="5" key="1">
    <citation type="submission" date="2022-11" db="EMBL/GenBank/DDBJ databases">
        <title>Centuries of genome instability and evolution in soft-shell clam transmissible cancer (bioRxiv).</title>
        <authorList>
            <person name="Hart S.F.M."/>
            <person name="Yonemitsu M.A."/>
            <person name="Giersch R.M."/>
            <person name="Beal B.F."/>
            <person name="Arriagada G."/>
            <person name="Davis B.W."/>
            <person name="Ostrander E.A."/>
            <person name="Goff S.P."/>
            <person name="Metzger M.J."/>
        </authorList>
    </citation>
    <scope>NUCLEOTIDE SEQUENCE</scope>
    <source>
        <strain evidence="5">MELC-2E11</strain>
        <tissue evidence="5">Siphon/mantle</tissue>
    </source>
</reference>
<feature type="transmembrane region" description="Helical" evidence="3">
    <location>
        <begin position="392"/>
        <end position="416"/>
    </location>
</feature>
<gene>
    <name evidence="5" type="ORF">MAR_029279</name>
</gene>
<dbReference type="InterPro" id="IPR050177">
    <property type="entry name" value="Lipid_A_modif_metabolic_enz"/>
</dbReference>
<keyword evidence="3" id="KW-1133">Transmembrane helix</keyword>
<accession>A0ABY7DJD1</accession>
<comment type="similarity">
    <text evidence="1">Belongs to the 3-beta-HSD family.</text>
</comment>
<evidence type="ECO:0000256" key="3">
    <source>
        <dbReference type="SAM" id="Phobius"/>
    </source>
</evidence>
<evidence type="ECO:0000313" key="6">
    <source>
        <dbReference type="Proteomes" id="UP001164746"/>
    </source>
</evidence>
<dbReference type="Gene3D" id="3.40.50.720">
    <property type="entry name" value="NAD(P)-binding Rossmann-like Domain"/>
    <property type="match status" value="1"/>
</dbReference>
<evidence type="ECO:0000256" key="2">
    <source>
        <dbReference type="ARBA" id="ARBA00023002"/>
    </source>
</evidence>
<protein>
    <submittedName>
        <fullName evidence="5">D42E1-like protein</fullName>
    </submittedName>
</protein>
<proteinExistence type="inferred from homology"/>
<dbReference type="EMBL" id="CP111013">
    <property type="protein sequence ID" value="WAQ96589.1"/>
    <property type="molecule type" value="Genomic_DNA"/>
</dbReference>
<name>A0ABY7DJD1_MYAAR</name>
<evidence type="ECO:0000259" key="4">
    <source>
        <dbReference type="Pfam" id="PF01073"/>
    </source>
</evidence>
<evidence type="ECO:0000313" key="5">
    <source>
        <dbReference type="EMBL" id="WAQ96589.1"/>
    </source>
</evidence>
<dbReference type="Proteomes" id="UP001164746">
    <property type="component" value="Chromosome 2"/>
</dbReference>
<dbReference type="PANTHER" id="PTHR43245:SF51">
    <property type="entry name" value="SHORT CHAIN DEHYDROGENASE_REDUCTASE FAMILY 42E, MEMBER 2"/>
    <property type="match status" value="1"/>
</dbReference>
<keyword evidence="2" id="KW-0560">Oxidoreductase</keyword>
<dbReference type="Pfam" id="PF01073">
    <property type="entry name" value="3Beta_HSD"/>
    <property type="match status" value="1"/>
</dbReference>